<evidence type="ECO:0000256" key="1">
    <source>
        <dbReference type="SAM" id="Phobius"/>
    </source>
</evidence>
<feature type="transmembrane region" description="Helical" evidence="1">
    <location>
        <begin position="90"/>
        <end position="114"/>
    </location>
</feature>
<name>A0A2I8VHM6_9EURY</name>
<dbReference type="KEGG" id="srub:C2R22_06975"/>
<gene>
    <name evidence="2" type="ORF">C2R22_06975</name>
</gene>
<feature type="transmembrane region" description="Helical" evidence="1">
    <location>
        <begin position="120"/>
        <end position="137"/>
    </location>
</feature>
<keyword evidence="1" id="KW-0812">Transmembrane</keyword>
<accession>A0A2I8VHM6</accession>
<keyword evidence="1" id="KW-1133">Transmembrane helix</keyword>
<proteinExistence type="predicted"/>
<keyword evidence="1" id="KW-0472">Membrane</keyword>
<protein>
    <submittedName>
        <fullName evidence="2">Uncharacterized protein</fullName>
    </submittedName>
</protein>
<feature type="transmembrane region" description="Helical" evidence="1">
    <location>
        <begin position="56"/>
        <end position="78"/>
    </location>
</feature>
<evidence type="ECO:0000313" key="2">
    <source>
        <dbReference type="EMBL" id="AUV81428.1"/>
    </source>
</evidence>
<dbReference type="Proteomes" id="UP000236584">
    <property type="component" value="Chromosome"/>
</dbReference>
<evidence type="ECO:0000313" key="3">
    <source>
        <dbReference type="Proteomes" id="UP000236584"/>
    </source>
</evidence>
<dbReference type="EMBL" id="CP026309">
    <property type="protein sequence ID" value="AUV81428.1"/>
    <property type="molecule type" value="Genomic_DNA"/>
</dbReference>
<keyword evidence="3" id="KW-1185">Reference proteome</keyword>
<organism evidence="2 3">
    <name type="scientific">Salinigranum rubrum</name>
    <dbReference type="NCBI Taxonomy" id="755307"/>
    <lineage>
        <taxon>Archaea</taxon>
        <taxon>Methanobacteriati</taxon>
        <taxon>Methanobacteriota</taxon>
        <taxon>Stenosarchaea group</taxon>
        <taxon>Halobacteria</taxon>
        <taxon>Halobacteriales</taxon>
        <taxon>Haloferacaceae</taxon>
        <taxon>Salinigranum</taxon>
    </lineage>
</organism>
<dbReference type="AlphaFoldDB" id="A0A2I8VHM6"/>
<sequence>MFAVGIGLPVLLLASGRPSRRIDLPVGRGHTLTFSIRGTDPETRGSARPGGPTLRALLGLFALGVVWLGCAAVLDVLAHDMVRFETVAQLRQYVGGTFGDSSLATVVTAGLVGIYRYGELAVRLSAPVVAVVVWFLYGREGRLFGPMSRRLDTVQWKISDD</sequence>
<reference evidence="2 3" key="1">
    <citation type="submission" date="2018-01" db="EMBL/GenBank/DDBJ databases">
        <title>Complete genome sequence of Salinigranum rubrum GX10T, an extremely halophilic archaeon isolated from a marine solar saltern.</title>
        <authorList>
            <person name="Han S."/>
        </authorList>
    </citation>
    <scope>NUCLEOTIDE SEQUENCE [LARGE SCALE GENOMIC DNA]</scope>
    <source>
        <strain evidence="2 3">GX10</strain>
    </source>
</reference>